<sequence>MNSLSIRLLISLLLALALTILPMPEILVMIRPAWVLLTVLYIQYYLPERFNIAILFVLGLVMDVLLATVMGEHAFALSIASWLASSKARRFRLFSISQQMGLIGVFCFLYQVIILTIDGFLGFHASFFSAIGCALSSVMLWPWIRLIAEDLILPQAYYQK</sequence>
<evidence type="ECO:0000256" key="5">
    <source>
        <dbReference type="ARBA" id="ARBA00022960"/>
    </source>
</evidence>
<dbReference type="PIRSF" id="PIRSF018472">
    <property type="entry name" value="MreD_proteobac"/>
    <property type="match status" value="1"/>
</dbReference>
<dbReference type="InterPro" id="IPR007227">
    <property type="entry name" value="Cell_shape_determining_MreD"/>
</dbReference>
<feature type="transmembrane region" description="Helical" evidence="9">
    <location>
        <begin position="53"/>
        <end position="79"/>
    </location>
</feature>
<evidence type="ECO:0000256" key="6">
    <source>
        <dbReference type="ARBA" id="ARBA00022989"/>
    </source>
</evidence>
<organism evidence="10 11">
    <name type="scientific">Legionella dresdenensis</name>
    <dbReference type="NCBI Taxonomy" id="450200"/>
    <lineage>
        <taxon>Bacteria</taxon>
        <taxon>Pseudomonadati</taxon>
        <taxon>Pseudomonadota</taxon>
        <taxon>Gammaproteobacteria</taxon>
        <taxon>Legionellales</taxon>
        <taxon>Legionellaceae</taxon>
        <taxon>Legionella</taxon>
    </lineage>
</organism>
<dbReference type="PANTHER" id="PTHR37484:SF1">
    <property type="entry name" value="ROD SHAPE-DETERMINING PROTEIN MRED"/>
    <property type="match status" value="1"/>
</dbReference>
<evidence type="ECO:0000256" key="7">
    <source>
        <dbReference type="ARBA" id="ARBA00023136"/>
    </source>
</evidence>
<evidence type="ECO:0000256" key="9">
    <source>
        <dbReference type="SAM" id="Phobius"/>
    </source>
</evidence>
<keyword evidence="6 9" id="KW-1133">Transmembrane helix</keyword>
<comment type="caution">
    <text evidence="10">The sequence shown here is derived from an EMBL/GenBank/DDBJ whole genome shotgun (WGS) entry which is preliminary data.</text>
</comment>
<reference evidence="11" key="1">
    <citation type="journal article" date="2019" name="Int. J. Syst. Evol. Microbiol.">
        <title>The Global Catalogue of Microorganisms (GCM) 10K type strain sequencing project: providing services to taxonomists for standard genome sequencing and annotation.</title>
        <authorList>
            <consortium name="The Broad Institute Genomics Platform"/>
            <consortium name="The Broad Institute Genome Sequencing Center for Infectious Disease"/>
            <person name="Wu L."/>
            <person name="Ma J."/>
        </authorList>
    </citation>
    <scope>NUCLEOTIDE SEQUENCE [LARGE SCALE GENOMIC DNA]</scope>
    <source>
        <strain evidence="11">CCUG 59858</strain>
    </source>
</reference>
<name>A0ABV8CHB1_9GAMM</name>
<protein>
    <recommendedName>
        <fullName evidence="8">Rod shape-determining protein MreD</fullName>
    </recommendedName>
</protein>
<comment type="similarity">
    <text evidence="2 8">Belongs to the MreD family.</text>
</comment>
<evidence type="ECO:0000313" key="11">
    <source>
        <dbReference type="Proteomes" id="UP001595758"/>
    </source>
</evidence>
<dbReference type="PANTHER" id="PTHR37484">
    <property type="entry name" value="ROD SHAPE-DETERMINING PROTEIN MRED"/>
    <property type="match status" value="1"/>
</dbReference>
<evidence type="ECO:0000256" key="3">
    <source>
        <dbReference type="ARBA" id="ARBA00022475"/>
    </source>
</evidence>
<evidence type="ECO:0000256" key="2">
    <source>
        <dbReference type="ARBA" id="ARBA00007776"/>
    </source>
</evidence>
<dbReference type="Pfam" id="PF04093">
    <property type="entry name" value="MreD"/>
    <property type="match status" value="1"/>
</dbReference>
<comment type="function">
    <text evidence="8">Involved in formation of the rod shape of the cell. May also contribute to regulation of formation of penicillin-binding proteins.</text>
</comment>
<keyword evidence="5 8" id="KW-0133">Cell shape</keyword>
<comment type="subcellular location">
    <subcellularLocation>
        <location evidence="8">Cell inner membrane</location>
    </subcellularLocation>
    <subcellularLocation>
        <location evidence="1">Cell membrane</location>
        <topology evidence="1">Multi-pass membrane protein</topology>
    </subcellularLocation>
</comment>
<dbReference type="Proteomes" id="UP001595758">
    <property type="component" value="Unassembled WGS sequence"/>
</dbReference>
<evidence type="ECO:0000256" key="4">
    <source>
        <dbReference type="ARBA" id="ARBA00022692"/>
    </source>
</evidence>
<feature type="transmembrane region" description="Helical" evidence="9">
    <location>
        <begin position="100"/>
        <end position="117"/>
    </location>
</feature>
<keyword evidence="3 8" id="KW-1003">Cell membrane</keyword>
<keyword evidence="8" id="KW-0997">Cell inner membrane</keyword>
<keyword evidence="4 9" id="KW-0812">Transmembrane</keyword>
<dbReference type="InterPro" id="IPR026034">
    <property type="entry name" value="MreD_proteobac"/>
</dbReference>
<evidence type="ECO:0000256" key="1">
    <source>
        <dbReference type="ARBA" id="ARBA00004651"/>
    </source>
</evidence>
<keyword evidence="7 8" id="KW-0472">Membrane</keyword>
<dbReference type="RefSeq" id="WP_382343967.1">
    <property type="nucleotide sequence ID" value="NZ_JBHSAB010000026.1"/>
</dbReference>
<keyword evidence="11" id="KW-1185">Reference proteome</keyword>
<evidence type="ECO:0000256" key="8">
    <source>
        <dbReference type="PIRNR" id="PIRNR018472"/>
    </source>
</evidence>
<dbReference type="NCBIfam" id="TIGR03426">
    <property type="entry name" value="shape_MreD"/>
    <property type="match status" value="1"/>
</dbReference>
<feature type="transmembrane region" description="Helical" evidence="9">
    <location>
        <begin position="123"/>
        <end position="144"/>
    </location>
</feature>
<gene>
    <name evidence="10" type="primary">mreD</name>
    <name evidence="10" type="ORF">ACFORL_11015</name>
</gene>
<proteinExistence type="inferred from homology"/>
<evidence type="ECO:0000313" key="10">
    <source>
        <dbReference type="EMBL" id="MFC3909599.1"/>
    </source>
</evidence>
<accession>A0ABV8CHB1</accession>
<dbReference type="EMBL" id="JBHSAB010000026">
    <property type="protein sequence ID" value="MFC3909599.1"/>
    <property type="molecule type" value="Genomic_DNA"/>
</dbReference>